<keyword evidence="2" id="KW-0808">Transferase</keyword>
<gene>
    <name evidence="4" type="ORF">GCM10009786_14890</name>
</gene>
<keyword evidence="1 4" id="KW-0489">Methyltransferase</keyword>
<name>A0ABN3B4Y8_9MICO</name>
<protein>
    <submittedName>
        <fullName evidence="4">Class I SAM-dependent methyltransferase</fullName>
    </submittedName>
</protein>
<evidence type="ECO:0000313" key="5">
    <source>
        <dbReference type="Proteomes" id="UP001501084"/>
    </source>
</evidence>
<dbReference type="GO" id="GO:0032259">
    <property type="term" value="P:methylation"/>
    <property type="evidence" value="ECO:0007669"/>
    <property type="project" value="UniProtKB-KW"/>
</dbReference>
<keyword evidence="5" id="KW-1185">Reference proteome</keyword>
<evidence type="ECO:0000259" key="3">
    <source>
        <dbReference type="Pfam" id="PF13649"/>
    </source>
</evidence>
<dbReference type="PANTHER" id="PTHR43861:SF1">
    <property type="entry name" value="TRANS-ACONITATE 2-METHYLTRANSFERASE"/>
    <property type="match status" value="1"/>
</dbReference>
<reference evidence="4 5" key="1">
    <citation type="journal article" date="2019" name="Int. J. Syst. Evol. Microbiol.">
        <title>The Global Catalogue of Microorganisms (GCM) 10K type strain sequencing project: providing services to taxonomists for standard genome sequencing and annotation.</title>
        <authorList>
            <consortium name="The Broad Institute Genomics Platform"/>
            <consortium name="The Broad Institute Genome Sequencing Center for Infectious Disease"/>
            <person name="Wu L."/>
            <person name="Ma J."/>
        </authorList>
    </citation>
    <scope>NUCLEOTIDE SEQUENCE [LARGE SCALE GENOMIC DNA]</scope>
    <source>
        <strain evidence="4 5">JCM 14919</strain>
    </source>
</reference>
<dbReference type="InterPro" id="IPR029063">
    <property type="entry name" value="SAM-dependent_MTases_sf"/>
</dbReference>
<dbReference type="Proteomes" id="UP001501084">
    <property type="component" value="Unassembled WGS sequence"/>
</dbReference>
<dbReference type="Pfam" id="PF13649">
    <property type="entry name" value="Methyltransf_25"/>
    <property type="match status" value="1"/>
</dbReference>
<accession>A0ABN3B4Y8</accession>
<sequence length="201" mass="21685">MSATAIRRSYDARAAEYADLFASVDAAPAHDVAEIREWAARCSGPLVDAGCGPGHWTDDLRRQGAEISGFDLSPAFIEIARQCFPRSEYRVADLARSGVATASAGGILSWFSLIHTPPAEVDAVLAEFARILAPGGRLLLGAFAWPELEPFAHAVVTAYRWPPGELAGRLVSAGFELHRVSERTPEGARPQCSLEARRVEE</sequence>
<proteinExistence type="predicted"/>
<dbReference type="GO" id="GO:0008168">
    <property type="term" value="F:methyltransferase activity"/>
    <property type="evidence" value="ECO:0007669"/>
    <property type="project" value="UniProtKB-KW"/>
</dbReference>
<evidence type="ECO:0000256" key="1">
    <source>
        <dbReference type="ARBA" id="ARBA00022603"/>
    </source>
</evidence>
<dbReference type="EMBL" id="BAAAOP010000005">
    <property type="protein sequence ID" value="GAA2187927.1"/>
    <property type="molecule type" value="Genomic_DNA"/>
</dbReference>
<dbReference type="PANTHER" id="PTHR43861">
    <property type="entry name" value="TRANS-ACONITATE 2-METHYLTRANSFERASE-RELATED"/>
    <property type="match status" value="1"/>
</dbReference>
<feature type="domain" description="Methyltransferase" evidence="3">
    <location>
        <begin position="47"/>
        <end position="136"/>
    </location>
</feature>
<dbReference type="CDD" id="cd02440">
    <property type="entry name" value="AdoMet_MTases"/>
    <property type="match status" value="1"/>
</dbReference>
<organism evidence="4 5">
    <name type="scientific">Leucobacter alluvii</name>
    <dbReference type="NCBI Taxonomy" id="340321"/>
    <lineage>
        <taxon>Bacteria</taxon>
        <taxon>Bacillati</taxon>
        <taxon>Actinomycetota</taxon>
        <taxon>Actinomycetes</taxon>
        <taxon>Micrococcales</taxon>
        <taxon>Microbacteriaceae</taxon>
        <taxon>Leucobacter</taxon>
    </lineage>
</organism>
<comment type="caution">
    <text evidence="4">The sequence shown here is derived from an EMBL/GenBank/DDBJ whole genome shotgun (WGS) entry which is preliminary data.</text>
</comment>
<dbReference type="SUPFAM" id="SSF53335">
    <property type="entry name" value="S-adenosyl-L-methionine-dependent methyltransferases"/>
    <property type="match status" value="1"/>
</dbReference>
<evidence type="ECO:0000256" key="2">
    <source>
        <dbReference type="ARBA" id="ARBA00022679"/>
    </source>
</evidence>
<dbReference type="RefSeq" id="WP_346057888.1">
    <property type="nucleotide sequence ID" value="NZ_BAAAOP010000005.1"/>
</dbReference>
<dbReference type="Gene3D" id="3.40.50.150">
    <property type="entry name" value="Vaccinia Virus protein VP39"/>
    <property type="match status" value="1"/>
</dbReference>
<evidence type="ECO:0000313" key="4">
    <source>
        <dbReference type="EMBL" id="GAA2187927.1"/>
    </source>
</evidence>
<dbReference type="InterPro" id="IPR041698">
    <property type="entry name" value="Methyltransf_25"/>
</dbReference>